<dbReference type="InterPro" id="IPR001881">
    <property type="entry name" value="EGF-like_Ca-bd_dom"/>
</dbReference>
<dbReference type="SMART" id="SM00181">
    <property type="entry name" value="EGF"/>
    <property type="match status" value="2"/>
</dbReference>
<dbReference type="PANTHER" id="PTHR24039:SF48">
    <property type="entry name" value="FIBRILLIN-2 ISOFORM X1-RELATED"/>
    <property type="match status" value="1"/>
</dbReference>
<keyword evidence="3" id="KW-0677">Repeat</keyword>
<comment type="caution">
    <text evidence="5">Lacks conserved residue(s) required for the propagation of feature annotation.</text>
</comment>
<evidence type="ECO:0000313" key="7">
    <source>
        <dbReference type="EMBL" id="CBY23644.1"/>
    </source>
</evidence>
<keyword evidence="1 5" id="KW-0245">EGF-like domain</keyword>
<dbReference type="OrthoDB" id="10022113at2759"/>
<keyword evidence="9" id="KW-1185">Reference proteome</keyword>
<dbReference type="SMART" id="SM00179">
    <property type="entry name" value="EGF_CA"/>
    <property type="match status" value="2"/>
</dbReference>
<organism evidence="7 9">
    <name type="scientific">Oikopleura dioica</name>
    <name type="common">Tunicate</name>
    <dbReference type="NCBI Taxonomy" id="34765"/>
    <lineage>
        <taxon>Eukaryota</taxon>
        <taxon>Metazoa</taxon>
        <taxon>Chordata</taxon>
        <taxon>Tunicata</taxon>
        <taxon>Appendicularia</taxon>
        <taxon>Copelata</taxon>
        <taxon>Oikopleuridae</taxon>
        <taxon>Oikopleura</taxon>
    </lineage>
</organism>
<gene>
    <name evidence="7" type="ORF">GSOID_T00016100001</name>
    <name evidence="8" type="ORF">GSOID_T00018554001</name>
</gene>
<protein>
    <recommendedName>
        <fullName evidence="6">EGF-like domain-containing protein</fullName>
    </recommendedName>
</protein>
<name>E4X1G4_OIKDI</name>
<evidence type="ECO:0000259" key="6">
    <source>
        <dbReference type="PROSITE" id="PS50026"/>
    </source>
</evidence>
<dbReference type="PROSITE" id="PS50026">
    <property type="entry name" value="EGF_3"/>
    <property type="match status" value="1"/>
</dbReference>
<dbReference type="PROSITE" id="PS00010">
    <property type="entry name" value="ASX_HYDROXYL"/>
    <property type="match status" value="1"/>
</dbReference>
<sequence>MFNIFLIFIISVFAENIKIVQCPNGFFLNQEYGSCKDVDECASNSVCTSHLQNCKNTVGSFECECIDGYKAAPFGGCEEKTRCEQFGQECQWKCEENSKELIESKCVCPAGYYQSGSSVVTCHDINECLTRSSNYQSKNDCINLHGRYECFPEHDCPQGFSFSTRERACYRNFSESCNSTEICDFRRILYHSAELLNYPVPKDVLVTRLKSSQSFGRSARYSYEILEVTDKYGFLAHDSPAFFVKQRSAKSGRAEIHYLGKATFDGQGISRRIKIKYTAKHKNSGKIYRNELIEILVYVSQFDF</sequence>
<dbReference type="PROSITE" id="PS01186">
    <property type="entry name" value="EGF_2"/>
    <property type="match status" value="1"/>
</dbReference>
<dbReference type="EMBL" id="FN653021">
    <property type="protein sequence ID" value="CBY23644.1"/>
    <property type="molecule type" value="Genomic_DNA"/>
</dbReference>
<evidence type="ECO:0000256" key="2">
    <source>
        <dbReference type="ARBA" id="ARBA00022729"/>
    </source>
</evidence>
<dbReference type="CDD" id="cd00054">
    <property type="entry name" value="EGF_CA"/>
    <property type="match status" value="1"/>
</dbReference>
<dbReference type="GO" id="GO:0005509">
    <property type="term" value="F:calcium ion binding"/>
    <property type="evidence" value="ECO:0007669"/>
    <property type="project" value="InterPro"/>
</dbReference>
<dbReference type="SUPFAM" id="SSF57184">
    <property type="entry name" value="Growth factor receptor domain"/>
    <property type="match status" value="1"/>
</dbReference>
<evidence type="ECO:0000313" key="8">
    <source>
        <dbReference type="EMBL" id="CBY30673.1"/>
    </source>
</evidence>
<dbReference type="EMBL" id="FN654280">
    <property type="protein sequence ID" value="CBY30673.1"/>
    <property type="molecule type" value="Genomic_DNA"/>
</dbReference>
<dbReference type="InterPro" id="IPR009030">
    <property type="entry name" value="Growth_fac_rcpt_cys_sf"/>
</dbReference>
<dbReference type="PANTHER" id="PTHR24039">
    <property type="entry name" value="FIBRILLIN-RELATED"/>
    <property type="match status" value="1"/>
</dbReference>
<keyword evidence="4" id="KW-1015">Disulfide bond</keyword>
<evidence type="ECO:0000256" key="1">
    <source>
        <dbReference type="ARBA" id="ARBA00022536"/>
    </source>
</evidence>
<accession>E4X1G4</accession>
<evidence type="ECO:0000256" key="4">
    <source>
        <dbReference type="ARBA" id="ARBA00023157"/>
    </source>
</evidence>
<dbReference type="Gene3D" id="2.10.25.10">
    <property type="entry name" value="Laminin"/>
    <property type="match status" value="2"/>
</dbReference>
<evidence type="ECO:0000313" key="9">
    <source>
        <dbReference type="Proteomes" id="UP000001307"/>
    </source>
</evidence>
<feature type="domain" description="EGF-like" evidence="6">
    <location>
        <begin position="37"/>
        <end position="78"/>
    </location>
</feature>
<evidence type="ECO:0000256" key="5">
    <source>
        <dbReference type="PROSITE-ProRule" id="PRU00076"/>
    </source>
</evidence>
<dbReference type="Proteomes" id="UP000001307">
    <property type="component" value="Unassembled WGS sequence"/>
</dbReference>
<keyword evidence="2" id="KW-0732">Signal</keyword>
<dbReference type="InterPro" id="IPR049883">
    <property type="entry name" value="NOTCH1_EGF-like"/>
</dbReference>
<dbReference type="InterPro" id="IPR000742">
    <property type="entry name" value="EGF"/>
</dbReference>
<dbReference type="InterPro" id="IPR000152">
    <property type="entry name" value="EGF-type_Asp/Asn_hydroxyl_site"/>
</dbReference>
<dbReference type="InterPro" id="IPR018097">
    <property type="entry name" value="EGF_Ca-bd_CS"/>
</dbReference>
<dbReference type="PROSITE" id="PS01187">
    <property type="entry name" value="EGF_CA"/>
    <property type="match status" value="1"/>
</dbReference>
<evidence type="ECO:0000256" key="3">
    <source>
        <dbReference type="ARBA" id="ARBA00022737"/>
    </source>
</evidence>
<proteinExistence type="predicted"/>
<dbReference type="Pfam" id="PF07645">
    <property type="entry name" value="EGF_CA"/>
    <property type="match status" value="2"/>
</dbReference>
<dbReference type="Proteomes" id="UP000011014">
    <property type="component" value="Unassembled WGS sequence"/>
</dbReference>
<reference evidence="7 9" key="1">
    <citation type="journal article" date="2010" name="Science">
        <title>Plasticity of animal genome architecture unmasked by rapid evolution of a pelagic tunicate.</title>
        <authorList>
            <person name="Denoeud F."/>
            <person name="Henriet S."/>
            <person name="Mungpakdee S."/>
            <person name="Aury J.M."/>
            <person name="Da Silva C."/>
            <person name="Brinkmann H."/>
            <person name="Mikhaleva J."/>
            <person name="Olsen L.C."/>
            <person name="Jubin C."/>
            <person name="Canestro C."/>
            <person name="Bouquet J.M."/>
            <person name="Danks G."/>
            <person name="Poulain J."/>
            <person name="Campsteijn C."/>
            <person name="Adamski M."/>
            <person name="Cross I."/>
            <person name="Yadetie F."/>
            <person name="Muffato M."/>
            <person name="Louis A."/>
            <person name="Butcher S."/>
            <person name="Tsagkogeorga G."/>
            <person name="Konrad A."/>
            <person name="Singh S."/>
            <person name="Jensen M.F."/>
            <person name="Cong E.H."/>
            <person name="Eikeseth-Otteraa H."/>
            <person name="Noel B."/>
            <person name="Anthouard V."/>
            <person name="Porcel B.M."/>
            <person name="Kachouri-Lafond R."/>
            <person name="Nishino A."/>
            <person name="Ugolini M."/>
            <person name="Chourrout P."/>
            <person name="Nishida H."/>
            <person name="Aasland R."/>
            <person name="Huzurbazar S."/>
            <person name="Westhof E."/>
            <person name="Delsuc F."/>
            <person name="Lehrach H."/>
            <person name="Reinhardt R."/>
            <person name="Weissenbach J."/>
            <person name="Roy S.W."/>
            <person name="Artiguenave F."/>
            <person name="Postlethwait J.H."/>
            <person name="Manak J.R."/>
            <person name="Thompson E.M."/>
            <person name="Jaillon O."/>
            <person name="Du Pasquier L."/>
            <person name="Boudinot P."/>
            <person name="Liberles D.A."/>
            <person name="Volff J.N."/>
            <person name="Philippe H."/>
            <person name="Lenhard B."/>
            <person name="Roest Crollius H."/>
            <person name="Wincker P."/>
            <person name="Chourrout D."/>
        </authorList>
    </citation>
    <scope>NUCLEOTIDE SEQUENCE [LARGE SCALE GENOMIC DNA]</scope>
</reference>
<dbReference type="AlphaFoldDB" id="E4X1G4"/>